<evidence type="ECO:0000256" key="1">
    <source>
        <dbReference type="SAM" id="MobiDB-lite"/>
    </source>
</evidence>
<dbReference type="Proteomes" id="UP000005536">
    <property type="component" value="Unassembled WGS sequence"/>
</dbReference>
<dbReference type="AlphaFoldDB" id="D4DPV9"/>
<sequence>MQHQHAVVLRDFSASRASQSRQFSSVTADESISGAQMCQSKERPSENGSKAFSAKAASGRKPRPL</sequence>
<accession>D4DPV9</accession>
<feature type="compositionally biased region" description="Polar residues" evidence="1">
    <location>
        <begin position="26"/>
        <end position="39"/>
    </location>
</feature>
<name>D4DPV9_NEIEG</name>
<reference evidence="2 3" key="1">
    <citation type="submission" date="2010-02" db="EMBL/GenBank/DDBJ databases">
        <authorList>
            <person name="Weinstock G."/>
            <person name="Sodergren E."/>
            <person name="Clifton S."/>
            <person name="Fulton L."/>
            <person name="Fulton B."/>
            <person name="Courtney L."/>
            <person name="Fronick C."/>
            <person name="Harrison M."/>
            <person name="Strong C."/>
            <person name="Farmer C."/>
            <person name="Delahaunty K."/>
            <person name="Markovic C."/>
            <person name="Hall O."/>
            <person name="Minx P."/>
            <person name="Tomlinson C."/>
            <person name="Mitreva M."/>
            <person name="Nelson J."/>
            <person name="Hou S."/>
            <person name="Wollam A."/>
            <person name="Pepin K.H."/>
            <person name="Johnson M."/>
            <person name="Bhonagiri V."/>
            <person name="Zhang X."/>
            <person name="Suruliraj S."/>
            <person name="Warren W."/>
            <person name="Chinwalla A."/>
            <person name="Mardis E.R."/>
            <person name="Wilson R.K."/>
        </authorList>
    </citation>
    <scope>NUCLEOTIDE SEQUENCE [LARGE SCALE GENOMIC DNA]</scope>
    <source>
        <strain evidence="2 3">ATCC 29315</strain>
    </source>
</reference>
<feature type="region of interest" description="Disordered" evidence="1">
    <location>
        <begin position="1"/>
        <end position="65"/>
    </location>
</feature>
<gene>
    <name evidence="2" type="ORF">NEIELOOT_01097</name>
</gene>
<feature type="compositionally biased region" description="Low complexity" evidence="1">
    <location>
        <begin position="12"/>
        <end position="25"/>
    </location>
</feature>
<proteinExistence type="predicted"/>
<comment type="caution">
    <text evidence="2">The sequence shown here is derived from an EMBL/GenBank/DDBJ whole genome shotgun (WGS) entry which is preliminary data.</text>
</comment>
<protein>
    <submittedName>
        <fullName evidence="2">Uncharacterized protein</fullName>
    </submittedName>
</protein>
<organism evidence="2 3">
    <name type="scientific">Neisseria elongata subsp. glycolytica ATCC 29315</name>
    <dbReference type="NCBI Taxonomy" id="546263"/>
    <lineage>
        <taxon>Bacteria</taxon>
        <taxon>Pseudomonadati</taxon>
        <taxon>Pseudomonadota</taxon>
        <taxon>Betaproteobacteria</taxon>
        <taxon>Neisseriales</taxon>
        <taxon>Neisseriaceae</taxon>
        <taxon>Neisseria</taxon>
    </lineage>
</organism>
<dbReference type="EMBL" id="ADBF01000029">
    <property type="protein sequence ID" value="EFE50064.1"/>
    <property type="molecule type" value="Genomic_DNA"/>
</dbReference>
<evidence type="ECO:0000313" key="2">
    <source>
        <dbReference type="EMBL" id="EFE50064.1"/>
    </source>
</evidence>
<evidence type="ECO:0000313" key="3">
    <source>
        <dbReference type="Proteomes" id="UP000005536"/>
    </source>
</evidence>